<evidence type="ECO:0000313" key="2">
    <source>
        <dbReference type="Proteomes" id="UP000295132"/>
    </source>
</evidence>
<reference evidence="1 2" key="1">
    <citation type="submission" date="2019-03" db="EMBL/GenBank/DDBJ databases">
        <title>Bacillus niacini sp. nov. a Nicotinate-Metabolizing Mesophile Isolated from Soil.</title>
        <authorList>
            <person name="Zhang G."/>
        </authorList>
    </citation>
    <scope>NUCLEOTIDE SEQUENCE [LARGE SCALE GENOMIC DNA]</scope>
    <source>
        <strain evidence="1 2">WN066</strain>
    </source>
</reference>
<evidence type="ECO:0000313" key="1">
    <source>
        <dbReference type="EMBL" id="TDK59475.1"/>
    </source>
</evidence>
<name>A0A4R5VN85_9BACI</name>
<comment type="caution">
    <text evidence="1">The sequence shown here is derived from an EMBL/GenBank/DDBJ whole genome shotgun (WGS) entry which is preliminary data.</text>
</comment>
<dbReference type="RefSeq" id="WP_133337151.1">
    <property type="nucleotide sequence ID" value="NZ_JAVGVR010000001.1"/>
</dbReference>
<proteinExistence type="predicted"/>
<protein>
    <recommendedName>
        <fullName evidence="3">N-acylglucosamine-6-phosphate 2-epimerase</fullName>
    </recommendedName>
</protein>
<organism evidence="1 2">
    <name type="scientific">Bacillus salipaludis</name>
    <dbReference type="NCBI Taxonomy" id="2547811"/>
    <lineage>
        <taxon>Bacteria</taxon>
        <taxon>Bacillati</taxon>
        <taxon>Bacillota</taxon>
        <taxon>Bacilli</taxon>
        <taxon>Bacillales</taxon>
        <taxon>Bacillaceae</taxon>
        <taxon>Bacillus</taxon>
    </lineage>
</organism>
<gene>
    <name evidence="1" type="ORF">E2K98_19840</name>
</gene>
<accession>A0A4R5VN85</accession>
<dbReference type="EMBL" id="SMYO01000009">
    <property type="protein sequence ID" value="TDK59475.1"/>
    <property type="molecule type" value="Genomic_DNA"/>
</dbReference>
<dbReference type="AlphaFoldDB" id="A0A4R5VN85"/>
<dbReference type="Proteomes" id="UP000295132">
    <property type="component" value="Unassembled WGS sequence"/>
</dbReference>
<sequence>MGFKAEGPGHPEVQLAINELFEMGKEEGFKIGTVAANSAGVRKVFESGACYIGITGTSVISNALEQVVSETIKVN</sequence>
<evidence type="ECO:0008006" key="3">
    <source>
        <dbReference type="Google" id="ProtNLM"/>
    </source>
</evidence>